<dbReference type="EMBL" id="SUNJ01007714">
    <property type="protein sequence ID" value="TPP61783.1"/>
    <property type="molecule type" value="Genomic_DNA"/>
</dbReference>
<keyword evidence="3" id="KW-1185">Reference proteome</keyword>
<proteinExistence type="predicted"/>
<feature type="chain" id="PRO_5021233886" evidence="1">
    <location>
        <begin position="20"/>
        <end position="109"/>
    </location>
</feature>
<accession>A0A504YKH7</accession>
<dbReference type="Proteomes" id="UP000316759">
    <property type="component" value="Unassembled WGS sequence"/>
</dbReference>
<feature type="signal peptide" evidence="1">
    <location>
        <begin position="1"/>
        <end position="19"/>
    </location>
</feature>
<protein>
    <submittedName>
        <fullName evidence="2">Uncharacterized protein</fullName>
    </submittedName>
</protein>
<evidence type="ECO:0000313" key="2">
    <source>
        <dbReference type="EMBL" id="TPP61783.1"/>
    </source>
</evidence>
<dbReference type="AlphaFoldDB" id="A0A504YKH7"/>
<gene>
    <name evidence="2" type="ORF">FGIG_11636</name>
</gene>
<comment type="caution">
    <text evidence="2">The sequence shown here is derived from an EMBL/GenBank/DDBJ whole genome shotgun (WGS) entry which is preliminary data.</text>
</comment>
<evidence type="ECO:0000313" key="3">
    <source>
        <dbReference type="Proteomes" id="UP000316759"/>
    </source>
</evidence>
<reference evidence="2 3" key="1">
    <citation type="submission" date="2019-04" db="EMBL/GenBank/DDBJ databases">
        <title>Annotation for the trematode Fasciola gigantica.</title>
        <authorList>
            <person name="Choi Y.-J."/>
        </authorList>
    </citation>
    <scope>NUCLEOTIDE SEQUENCE [LARGE SCALE GENOMIC DNA]</scope>
    <source>
        <strain evidence="2">Uganda_cow_1</strain>
    </source>
</reference>
<name>A0A504YKH7_FASGI</name>
<organism evidence="2 3">
    <name type="scientific">Fasciola gigantica</name>
    <name type="common">Giant liver fluke</name>
    <dbReference type="NCBI Taxonomy" id="46835"/>
    <lineage>
        <taxon>Eukaryota</taxon>
        <taxon>Metazoa</taxon>
        <taxon>Spiralia</taxon>
        <taxon>Lophotrochozoa</taxon>
        <taxon>Platyhelminthes</taxon>
        <taxon>Trematoda</taxon>
        <taxon>Digenea</taxon>
        <taxon>Plagiorchiida</taxon>
        <taxon>Echinostomata</taxon>
        <taxon>Echinostomatoidea</taxon>
        <taxon>Fasciolidae</taxon>
        <taxon>Fasciola</taxon>
    </lineage>
</organism>
<keyword evidence="1" id="KW-0732">Signal</keyword>
<sequence length="109" mass="12566">MLFLPAFCAFVCLLTFSRAVPATEDDRDKYEPLLLSNLKDTLKDKHICVCPNYIRMREIRDGNDGTQFIIELRNKNCFKGLLTKEPNRRIENLITTPCDSTLETRTLAP</sequence>
<evidence type="ECO:0000256" key="1">
    <source>
        <dbReference type="SAM" id="SignalP"/>
    </source>
</evidence>